<name>A0A9W4X4Z6_9GLOM</name>
<accession>A0A9W4X4Z6</accession>
<reference evidence="1" key="1">
    <citation type="submission" date="2022-08" db="EMBL/GenBank/DDBJ databases">
        <authorList>
            <person name="Kallberg Y."/>
            <person name="Tangrot J."/>
            <person name="Rosling A."/>
        </authorList>
    </citation>
    <scope>NUCLEOTIDE SEQUENCE</scope>
    <source>
        <strain evidence="1">Wild A</strain>
    </source>
</reference>
<sequence>KQSDESDKKILDVLDEKIKALQLLNKLLTPSLLKKLTITNLTTILNDIHIQLLKIMINEDDNLSYFRIQSGHIHGDFNKDFGRDFNEDFGGRK</sequence>
<proteinExistence type="predicted"/>
<evidence type="ECO:0000313" key="1">
    <source>
        <dbReference type="EMBL" id="CAI2195409.1"/>
    </source>
</evidence>
<dbReference type="Proteomes" id="UP001153678">
    <property type="component" value="Unassembled WGS sequence"/>
</dbReference>
<organism evidence="1 2">
    <name type="scientific">Funneliformis geosporum</name>
    <dbReference type="NCBI Taxonomy" id="1117311"/>
    <lineage>
        <taxon>Eukaryota</taxon>
        <taxon>Fungi</taxon>
        <taxon>Fungi incertae sedis</taxon>
        <taxon>Mucoromycota</taxon>
        <taxon>Glomeromycotina</taxon>
        <taxon>Glomeromycetes</taxon>
        <taxon>Glomerales</taxon>
        <taxon>Glomeraceae</taxon>
        <taxon>Funneliformis</taxon>
    </lineage>
</organism>
<feature type="non-terminal residue" evidence="1">
    <location>
        <position position="1"/>
    </location>
</feature>
<evidence type="ECO:0000313" key="2">
    <source>
        <dbReference type="Proteomes" id="UP001153678"/>
    </source>
</evidence>
<keyword evidence="2" id="KW-1185">Reference proteome</keyword>
<dbReference type="EMBL" id="CAMKVN010012406">
    <property type="protein sequence ID" value="CAI2195409.1"/>
    <property type="molecule type" value="Genomic_DNA"/>
</dbReference>
<comment type="caution">
    <text evidence="1">The sequence shown here is derived from an EMBL/GenBank/DDBJ whole genome shotgun (WGS) entry which is preliminary data.</text>
</comment>
<dbReference type="AlphaFoldDB" id="A0A9W4X4Z6"/>
<protein>
    <submittedName>
        <fullName evidence="1">17056_t:CDS:1</fullName>
    </submittedName>
</protein>
<gene>
    <name evidence="1" type="ORF">FWILDA_LOCUS17061</name>
</gene>